<keyword evidence="2" id="KW-1185">Reference proteome</keyword>
<sequence length="99" mass="10919">MDKPAIKKWSAGSNSFSLTCTVEMITTIILARTNYPPGSNPTPTSGQLPILKCRGLCRLLIAPGSYTDMLRGLWFNKTSFYFNCPKNISLDLQGNNSTK</sequence>
<comment type="caution">
    <text evidence="1">The sequence shown here is derived from an EMBL/GenBank/DDBJ whole genome shotgun (WGS) entry which is preliminary data.</text>
</comment>
<accession>A0AAE1DI02</accession>
<dbReference type="EMBL" id="JAWDGP010003835">
    <property type="protein sequence ID" value="KAK3770505.1"/>
    <property type="molecule type" value="Genomic_DNA"/>
</dbReference>
<evidence type="ECO:0000313" key="1">
    <source>
        <dbReference type="EMBL" id="KAK3770505.1"/>
    </source>
</evidence>
<organism evidence="1 2">
    <name type="scientific">Elysia crispata</name>
    <name type="common">lettuce slug</name>
    <dbReference type="NCBI Taxonomy" id="231223"/>
    <lineage>
        <taxon>Eukaryota</taxon>
        <taxon>Metazoa</taxon>
        <taxon>Spiralia</taxon>
        <taxon>Lophotrochozoa</taxon>
        <taxon>Mollusca</taxon>
        <taxon>Gastropoda</taxon>
        <taxon>Heterobranchia</taxon>
        <taxon>Euthyneura</taxon>
        <taxon>Panpulmonata</taxon>
        <taxon>Sacoglossa</taxon>
        <taxon>Placobranchoidea</taxon>
        <taxon>Plakobranchidae</taxon>
        <taxon>Elysia</taxon>
    </lineage>
</organism>
<reference evidence="1" key="1">
    <citation type="journal article" date="2023" name="G3 (Bethesda)">
        <title>A reference genome for the long-term kleptoplast-retaining sea slug Elysia crispata morphotype clarki.</title>
        <authorList>
            <person name="Eastman K.E."/>
            <person name="Pendleton A.L."/>
            <person name="Shaikh M.A."/>
            <person name="Suttiyut T."/>
            <person name="Ogas R."/>
            <person name="Tomko P."/>
            <person name="Gavelis G."/>
            <person name="Widhalm J.R."/>
            <person name="Wisecaver J.H."/>
        </authorList>
    </citation>
    <scope>NUCLEOTIDE SEQUENCE</scope>
    <source>
        <strain evidence="1">ECLA1</strain>
    </source>
</reference>
<proteinExistence type="predicted"/>
<dbReference type="AlphaFoldDB" id="A0AAE1DI02"/>
<dbReference type="Proteomes" id="UP001283361">
    <property type="component" value="Unassembled WGS sequence"/>
</dbReference>
<gene>
    <name evidence="1" type="ORF">RRG08_004216</name>
</gene>
<evidence type="ECO:0000313" key="2">
    <source>
        <dbReference type="Proteomes" id="UP001283361"/>
    </source>
</evidence>
<protein>
    <submittedName>
        <fullName evidence="1">Uncharacterized protein</fullName>
    </submittedName>
</protein>
<name>A0AAE1DI02_9GAST</name>